<reference evidence="2 3" key="1">
    <citation type="submission" date="2020-11" db="EMBL/GenBank/DDBJ databases">
        <title>Pseudonocardia abyssalis sp. nov. and Pseudonocardia oceani sp. nov., description and phylogenomic analysis of two novel actinomycetes isolated from the deep Southern Ocean.</title>
        <authorList>
            <person name="Parra J."/>
        </authorList>
    </citation>
    <scope>NUCLEOTIDE SEQUENCE [LARGE SCALE GENOMIC DNA]</scope>
    <source>
        <strain evidence="3">KRD185</strain>
    </source>
</reference>
<keyword evidence="3" id="KW-1185">Reference proteome</keyword>
<evidence type="ECO:0000313" key="2">
    <source>
        <dbReference type="EMBL" id="MBW0128197.1"/>
    </source>
</evidence>
<dbReference type="GO" id="GO:0016853">
    <property type="term" value="F:isomerase activity"/>
    <property type="evidence" value="ECO:0007669"/>
    <property type="project" value="UniProtKB-KW"/>
</dbReference>
<dbReference type="RefSeq" id="WP_218590030.1">
    <property type="nucleotide sequence ID" value="NZ_JADQDE010000028.1"/>
</dbReference>
<gene>
    <name evidence="2" type="ORF">I4I82_10915</name>
</gene>
<dbReference type="InterPro" id="IPR024344">
    <property type="entry name" value="MDMPI_metal-binding"/>
</dbReference>
<dbReference type="Pfam" id="PF11716">
    <property type="entry name" value="MDMPI_N"/>
    <property type="match status" value="1"/>
</dbReference>
<dbReference type="Proteomes" id="UP000694300">
    <property type="component" value="Unassembled WGS sequence"/>
</dbReference>
<name>A0ABS6U7I8_9PSEU</name>
<protein>
    <submittedName>
        <fullName evidence="2">Maleylpyruvate isomerase family mycothiol-dependent enzyme</fullName>
    </submittedName>
</protein>
<dbReference type="InterPro" id="IPR017517">
    <property type="entry name" value="Maleyloyr_isom"/>
</dbReference>
<comment type="caution">
    <text evidence="2">The sequence shown here is derived from an EMBL/GenBank/DDBJ whole genome shotgun (WGS) entry which is preliminary data.</text>
</comment>
<dbReference type="NCBIfam" id="TIGR03083">
    <property type="entry name" value="maleylpyruvate isomerase family mycothiol-dependent enzyme"/>
    <property type="match status" value="1"/>
</dbReference>
<proteinExistence type="predicted"/>
<evidence type="ECO:0000259" key="1">
    <source>
        <dbReference type="Pfam" id="PF11716"/>
    </source>
</evidence>
<organism evidence="2 3">
    <name type="scientific">Pseudonocardia oceani</name>
    <dbReference type="NCBI Taxonomy" id="2792013"/>
    <lineage>
        <taxon>Bacteria</taxon>
        <taxon>Bacillati</taxon>
        <taxon>Actinomycetota</taxon>
        <taxon>Actinomycetes</taxon>
        <taxon>Pseudonocardiales</taxon>
        <taxon>Pseudonocardiaceae</taxon>
        <taxon>Pseudonocardia</taxon>
    </lineage>
</organism>
<dbReference type="EMBL" id="JADQDF010000001">
    <property type="protein sequence ID" value="MBW0128197.1"/>
    <property type="molecule type" value="Genomic_DNA"/>
</dbReference>
<feature type="domain" description="Mycothiol-dependent maleylpyruvate isomerase metal-binding" evidence="1">
    <location>
        <begin position="5"/>
        <end position="89"/>
    </location>
</feature>
<evidence type="ECO:0000313" key="3">
    <source>
        <dbReference type="Proteomes" id="UP000694300"/>
    </source>
</evidence>
<keyword evidence="2" id="KW-0413">Isomerase</keyword>
<accession>A0ABS6U7I8</accession>
<sequence length="204" mass="21550">MRLAREERADLADLLASLTPAQWDAPSLCAGWRVRDVVAHMFSYEELSPVGLVMRFVRGGILPGRVNGAGVAAYAGHSPADLLALVRDHQQPRGLTAGFGGRIALTDGVIHHQDVRRPLGLPREIPADRLRVALDFARTAPTIGAAKRVRGLTLAATDLDWSAGTGPVVEGPAESLLMAIAGRRGAARELTGPGRPVLAARLPG</sequence>